<dbReference type="VEuPathDB" id="VectorBase:GPPI038282"/>
<dbReference type="EMBL" id="JXJN01019103">
    <property type="status" value="NOT_ANNOTATED_CDS"/>
    <property type="molecule type" value="Genomic_DNA"/>
</dbReference>
<sequence length="145" mass="16265">MAEIGSVVRMLNITSPWRTCTISLSVLTIGFSSSELLNIDFIPSEQIFETFVLGLLASLASVVDDIRNKFVTFDVSVEILLVSVDDITGIVEVNLDMLSFNFACNFDVWLWFSPFSRSVVLLLYLEHLLNDSLTPHMFRVGGHVM</sequence>
<dbReference type="EMBL" id="JXJN01019104">
    <property type="status" value="NOT_ANNOTATED_CDS"/>
    <property type="molecule type" value="Genomic_DNA"/>
</dbReference>
<protein>
    <submittedName>
        <fullName evidence="1">Uncharacterized protein</fullName>
    </submittedName>
</protein>
<dbReference type="Proteomes" id="UP000092460">
    <property type="component" value="Unassembled WGS sequence"/>
</dbReference>
<evidence type="ECO:0000313" key="2">
    <source>
        <dbReference type="Proteomes" id="UP000092460"/>
    </source>
</evidence>
<accession>A0A1B0BRI0</accession>
<dbReference type="EMBL" id="JXJN01019105">
    <property type="status" value="NOT_ANNOTATED_CDS"/>
    <property type="molecule type" value="Genomic_DNA"/>
</dbReference>
<reference evidence="2" key="1">
    <citation type="submission" date="2015-01" db="EMBL/GenBank/DDBJ databases">
        <authorList>
            <person name="Aksoy S."/>
            <person name="Warren W."/>
            <person name="Wilson R.K."/>
        </authorList>
    </citation>
    <scope>NUCLEOTIDE SEQUENCE [LARGE SCALE GENOMIC DNA]</scope>
    <source>
        <strain evidence="2">IAEA</strain>
    </source>
</reference>
<name>A0A1B0BRI0_9MUSC</name>
<evidence type="ECO:0000313" key="1">
    <source>
        <dbReference type="EnsemblMetazoa" id="GPPI038282-PA"/>
    </source>
</evidence>
<proteinExistence type="predicted"/>
<dbReference type="EnsemblMetazoa" id="GPPI038282-RA">
    <property type="protein sequence ID" value="GPPI038282-PA"/>
    <property type="gene ID" value="GPPI038282"/>
</dbReference>
<keyword evidence="2" id="KW-1185">Reference proteome</keyword>
<dbReference type="AlphaFoldDB" id="A0A1B0BRI0"/>
<organism evidence="1 2">
    <name type="scientific">Glossina palpalis gambiensis</name>
    <dbReference type="NCBI Taxonomy" id="67801"/>
    <lineage>
        <taxon>Eukaryota</taxon>
        <taxon>Metazoa</taxon>
        <taxon>Ecdysozoa</taxon>
        <taxon>Arthropoda</taxon>
        <taxon>Hexapoda</taxon>
        <taxon>Insecta</taxon>
        <taxon>Pterygota</taxon>
        <taxon>Neoptera</taxon>
        <taxon>Endopterygota</taxon>
        <taxon>Diptera</taxon>
        <taxon>Brachycera</taxon>
        <taxon>Muscomorpha</taxon>
        <taxon>Hippoboscoidea</taxon>
        <taxon>Glossinidae</taxon>
        <taxon>Glossina</taxon>
    </lineage>
</organism>
<reference evidence="1" key="2">
    <citation type="submission" date="2020-05" db="UniProtKB">
        <authorList>
            <consortium name="EnsemblMetazoa"/>
        </authorList>
    </citation>
    <scope>IDENTIFICATION</scope>
    <source>
        <strain evidence="1">IAEA</strain>
    </source>
</reference>